<dbReference type="AlphaFoldDB" id="A0A5C8PBL7"/>
<name>A0A5C8PBL7_9HYPH</name>
<evidence type="ECO:0000313" key="4">
    <source>
        <dbReference type="Proteomes" id="UP000321638"/>
    </source>
</evidence>
<dbReference type="PANTHER" id="PTHR22911">
    <property type="entry name" value="ACYL-MALONYL CONDENSING ENZYME-RELATED"/>
    <property type="match status" value="1"/>
</dbReference>
<evidence type="ECO:0000256" key="1">
    <source>
        <dbReference type="SAM" id="Phobius"/>
    </source>
</evidence>
<evidence type="ECO:0000259" key="2">
    <source>
        <dbReference type="Pfam" id="PF00892"/>
    </source>
</evidence>
<feature type="transmembrane region" description="Helical" evidence="1">
    <location>
        <begin position="281"/>
        <end position="300"/>
    </location>
</feature>
<feature type="transmembrane region" description="Helical" evidence="1">
    <location>
        <begin position="226"/>
        <end position="248"/>
    </location>
</feature>
<dbReference type="InterPro" id="IPR037185">
    <property type="entry name" value="EmrE-like"/>
</dbReference>
<dbReference type="OrthoDB" id="5243804at2"/>
<keyword evidence="1" id="KW-0812">Transmembrane</keyword>
<feature type="domain" description="EamA" evidence="2">
    <location>
        <begin position="159"/>
        <end position="298"/>
    </location>
</feature>
<feature type="transmembrane region" description="Helical" evidence="1">
    <location>
        <begin position="189"/>
        <end position="214"/>
    </location>
</feature>
<dbReference type="GO" id="GO:0016020">
    <property type="term" value="C:membrane"/>
    <property type="evidence" value="ECO:0007669"/>
    <property type="project" value="InterPro"/>
</dbReference>
<dbReference type="Proteomes" id="UP000321638">
    <property type="component" value="Unassembled WGS sequence"/>
</dbReference>
<proteinExistence type="predicted"/>
<evidence type="ECO:0000313" key="3">
    <source>
        <dbReference type="EMBL" id="TXL70449.1"/>
    </source>
</evidence>
<dbReference type="PANTHER" id="PTHR22911:SF137">
    <property type="entry name" value="SOLUTE CARRIER FAMILY 35 MEMBER G2-RELATED"/>
    <property type="match status" value="1"/>
</dbReference>
<sequence>MELWIPITVVAAFLQCTRTALQQKLKALLTTNGANFVRYFYGAPVSILMLVLLVTVGGRALPAWDWTFVAWSTLGGVAQIIATSLLIYAFELRNFAVGTAYAKSETVQLALVSVLILGEPLGALAWIGIVISLFGVIVLSVRGDTRSLREIALGWMHKAALVGIAAGSLFGVAALSIRQGAIHLPSGDFMIRAIFTLAVMNTLQTLIMGAWLLLREPQQIVKVAVTWRSSSVVGVLSVLGSACWAMGFALQSAAYIRALGQIELVFTFIASRYMLHEKPTLGELIGSVLVVGGVVLVLLGH</sequence>
<dbReference type="SUPFAM" id="SSF103481">
    <property type="entry name" value="Multidrug resistance efflux transporter EmrE"/>
    <property type="match status" value="2"/>
</dbReference>
<feature type="transmembrane region" description="Helical" evidence="1">
    <location>
        <begin position="110"/>
        <end position="139"/>
    </location>
</feature>
<keyword evidence="4" id="KW-1185">Reference proteome</keyword>
<reference evidence="3 4" key="1">
    <citation type="submission" date="2019-06" db="EMBL/GenBank/DDBJ databases">
        <title>New taxonomy in bacterial strain CC-CFT640, isolated from vineyard.</title>
        <authorList>
            <person name="Lin S.-Y."/>
            <person name="Tsai C.-F."/>
            <person name="Young C.-C."/>
        </authorList>
    </citation>
    <scope>NUCLEOTIDE SEQUENCE [LARGE SCALE GENOMIC DNA]</scope>
    <source>
        <strain evidence="3 4">CC-CFT640</strain>
    </source>
</reference>
<gene>
    <name evidence="3" type="ORF">FHP25_34560</name>
</gene>
<feature type="domain" description="EamA" evidence="2">
    <location>
        <begin position="4"/>
        <end position="140"/>
    </location>
</feature>
<keyword evidence="1" id="KW-1133">Transmembrane helix</keyword>
<dbReference type="InterPro" id="IPR000620">
    <property type="entry name" value="EamA_dom"/>
</dbReference>
<dbReference type="Gene3D" id="1.10.3730.20">
    <property type="match status" value="1"/>
</dbReference>
<accession>A0A5C8PBL7</accession>
<dbReference type="RefSeq" id="WP_147851566.1">
    <property type="nucleotide sequence ID" value="NZ_VDUZ01000059.1"/>
</dbReference>
<feature type="transmembrane region" description="Helical" evidence="1">
    <location>
        <begin position="38"/>
        <end position="56"/>
    </location>
</feature>
<protein>
    <submittedName>
        <fullName evidence="3">EamA/RhaT family transporter</fullName>
    </submittedName>
</protein>
<feature type="transmembrane region" description="Helical" evidence="1">
    <location>
        <begin position="159"/>
        <end position="177"/>
    </location>
</feature>
<organism evidence="3 4">
    <name type="scientific">Vineibacter terrae</name>
    <dbReference type="NCBI Taxonomy" id="2586908"/>
    <lineage>
        <taxon>Bacteria</taxon>
        <taxon>Pseudomonadati</taxon>
        <taxon>Pseudomonadota</taxon>
        <taxon>Alphaproteobacteria</taxon>
        <taxon>Hyphomicrobiales</taxon>
        <taxon>Vineibacter</taxon>
    </lineage>
</organism>
<keyword evidence="1" id="KW-0472">Membrane</keyword>
<comment type="caution">
    <text evidence="3">The sequence shown here is derived from an EMBL/GenBank/DDBJ whole genome shotgun (WGS) entry which is preliminary data.</text>
</comment>
<dbReference type="Pfam" id="PF00892">
    <property type="entry name" value="EamA"/>
    <property type="match status" value="2"/>
</dbReference>
<feature type="transmembrane region" description="Helical" evidence="1">
    <location>
        <begin position="68"/>
        <end position="90"/>
    </location>
</feature>
<dbReference type="EMBL" id="VDUZ01000059">
    <property type="protein sequence ID" value="TXL70449.1"/>
    <property type="molecule type" value="Genomic_DNA"/>
</dbReference>